<comment type="caution">
    <text evidence="2">The sequence shown here is derived from an EMBL/GenBank/DDBJ whole genome shotgun (WGS) entry which is preliminary data.</text>
</comment>
<evidence type="ECO:0000256" key="1">
    <source>
        <dbReference type="SAM" id="MobiDB-lite"/>
    </source>
</evidence>
<evidence type="ECO:0000313" key="2">
    <source>
        <dbReference type="EMBL" id="KAK3775516.1"/>
    </source>
</evidence>
<dbReference type="Proteomes" id="UP001283361">
    <property type="component" value="Unassembled WGS sequence"/>
</dbReference>
<sequence>MNFTSLEGILEDLGVTNHSQIVVIPQKERSVRRFTGQTGHQDLERFREDLEATWAQRSSQADPERAAFLWSNLGSEDRDEFACQGVDRGDKDALLEALSETYGDRRSLNSLSLACFSARQEGHEEAPPNGQSDGSGANSGQQQHVPGTRASTPCATSTGSVRQPGHSVPSAEPLRPMTSVEGVRRG</sequence>
<reference evidence="2" key="1">
    <citation type="journal article" date="2023" name="G3 (Bethesda)">
        <title>A reference genome for the long-term kleptoplast-retaining sea slug Elysia crispata morphotype clarki.</title>
        <authorList>
            <person name="Eastman K.E."/>
            <person name="Pendleton A.L."/>
            <person name="Shaikh M.A."/>
            <person name="Suttiyut T."/>
            <person name="Ogas R."/>
            <person name="Tomko P."/>
            <person name="Gavelis G."/>
            <person name="Widhalm J.R."/>
            <person name="Wisecaver J.H."/>
        </authorList>
    </citation>
    <scope>NUCLEOTIDE SEQUENCE</scope>
    <source>
        <strain evidence="2">ECLA1</strain>
    </source>
</reference>
<dbReference type="EMBL" id="JAWDGP010003315">
    <property type="protein sequence ID" value="KAK3775516.1"/>
    <property type="molecule type" value="Genomic_DNA"/>
</dbReference>
<gene>
    <name evidence="2" type="ORF">RRG08_041299</name>
</gene>
<feature type="region of interest" description="Disordered" evidence="1">
    <location>
        <begin position="120"/>
        <end position="186"/>
    </location>
</feature>
<evidence type="ECO:0000313" key="3">
    <source>
        <dbReference type="Proteomes" id="UP001283361"/>
    </source>
</evidence>
<dbReference type="AlphaFoldDB" id="A0AAE1DLV6"/>
<name>A0AAE1DLV6_9GAST</name>
<keyword evidence="3" id="KW-1185">Reference proteome</keyword>
<organism evidence="2 3">
    <name type="scientific">Elysia crispata</name>
    <name type="common">lettuce slug</name>
    <dbReference type="NCBI Taxonomy" id="231223"/>
    <lineage>
        <taxon>Eukaryota</taxon>
        <taxon>Metazoa</taxon>
        <taxon>Spiralia</taxon>
        <taxon>Lophotrochozoa</taxon>
        <taxon>Mollusca</taxon>
        <taxon>Gastropoda</taxon>
        <taxon>Heterobranchia</taxon>
        <taxon>Euthyneura</taxon>
        <taxon>Panpulmonata</taxon>
        <taxon>Sacoglossa</taxon>
        <taxon>Placobranchoidea</taxon>
        <taxon>Plakobranchidae</taxon>
        <taxon>Elysia</taxon>
    </lineage>
</organism>
<feature type="compositionally biased region" description="Polar residues" evidence="1">
    <location>
        <begin position="129"/>
        <end position="161"/>
    </location>
</feature>
<protein>
    <submittedName>
        <fullName evidence="2">Uncharacterized protein</fullName>
    </submittedName>
</protein>
<proteinExistence type="predicted"/>
<accession>A0AAE1DLV6</accession>